<comment type="subcellular location">
    <subcellularLocation>
        <location evidence="1 18">Cytoplasm</location>
    </subcellularLocation>
</comment>
<evidence type="ECO:0000256" key="1">
    <source>
        <dbReference type="ARBA" id="ARBA00004496"/>
    </source>
</evidence>
<feature type="binding site" evidence="18">
    <location>
        <position position="599"/>
    </location>
    <ligand>
        <name>acetyl-CoA</name>
        <dbReference type="ChEBI" id="CHEBI:57288"/>
    </ligand>
</feature>
<dbReference type="PROSITE" id="PS00101">
    <property type="entry name" value="HEXAPEP_TRANSFERASES"/>
    <property type="match status" value="1"/>
</dbReference>
<comment type="pathway">
    <text evidence="18">Nucleotide-sugar biosynthesis; UDP-N-acetyl-alpha-D-glucosamine biosynthesis; UDP-N-acetyl-alpha-D-glucosamine from N-acetyl-alpha-D-glucosamine 1-phosphate: step 1/1.</text>
</comment>
<evidence type="ECO:0000256" key="14">
    <source>
        <dbReference type="ARBA" id="ARBA00023316"/>
    </source>
</evidence>
<feature type="binding site" evidence="18">
    <location>
        <position position="510"/>
    </location>
    <ligand>
        <name>UDP-N-acetyl-alpha-D-glucosamine</name>
        <dbReference type="ChEBI" id="CHEBI:57705"/>
    </ligand>
</feature>
<dbReference type="InterPro" id="IPR038009">
    <property type="entry name" value="GlmU_C_LbH"/>
</dbReference>
<comment type="subunit">
    <text evidence="18">Homotrimer.</text>
</comment>
<evidence type="ECO:0000256" key="9">
    <source>
        <dbReference type="ARBA" id="ARBA00022842"/>
    </source>
</evidence>
<dbReference type="SUPFAM" id="SSF53448">
    <property type="entry name" value="Nucleotide-diphospho-sugar transferases"/>
    <property type="match status" value="1"/>
</dbReference>
<feature type="binding site" evidence="18">
    <location>
        <position position="178"/>
    </location>
    <ligand>
        <name>UDP-N-acetyl-alpha-D-glucosamine</name>
        <dbReference type="ChEBI" id="CHEBI:57705"/>
    </ligand>
</feature>
<evidence type="ECO:0000256" key="15">
    <source>
        <dbReference type="ARBA" id="ARBA00048247"/>
    </source>
</evidence>
<evidence type="ECO:0000256" key="5">
    <source>
        <dbReference type="ARBA" id="ARBA00022679"/>
    </source>
</evidence>
<feature type="binding site" evidence="18">
    <location>
        <position position="582"/>
    </location>
    <ligand>
        <name>acetyl-CoA</name>
        <dbReference type="ChEBI" id="CHEBI:57288"/>
    </ligand>
</feature>
<dbReference type="InterPro" id="IPR011004">
    <property type="entry name" value="Trimer_LpxA-like_sf"/>
</dbReference>
<feature type="binding site" evidence="18">
    <location>
        <position position="329"/>
    </location>
    <ligand>
        <name>UDP-N-acetyl-alpha-D-glucosamine</name>
        <dbReference type="ChEBI" id="CHEBI:57705"/>
    </ligand>
</feature>
<evidence type="ECO:0000259" key="21">
    <source>
        <dbReference type="Pfam" id="PF12804"/>
    </source>
</evidence>
<evidence type="ECO:0000256" key="20">
    <source>
        <dbReference type="SAM" id="SignalP"/>
    </source>
</evidence>
<feature type="compositionally biased region" description="Low complexity" evidence="19">
    <location>
        <begin position="43"/>
        <end position="58"/>
    </location>
</feature>
<feature type="active site" description="Proton acceptor" evidence="18">
    <location>
        <position position="522"/>
    </location>
</feature>
<dbReference type="CDD" id="cd03353">
    <property type="entry name" value="LbH_GlmU_C"/>
    <property type="match status" value="1"/>
</dbReference>
<evidence type="ECO:0000256" key="10">
    <source>
        <dbReference type="ARBA" id="ARBA00022960"/>
    </source>
</evidence>
<dbReference type="InterPro" id="IPR001451">
    <property type="entry name" value="Hexapep"/>
</dbReference>
<keyword evidence="9 18" id="KW-0460">Magnesium</keyword>
<keyword evidence="5 18" id="KW-0808">Transferase</keyword>
<feature type="binding site" evidence="18">
    <location>
        <begin position="260"/>
        <end position="262"/>
    </location>
    <ligand>
        <name>UDP-N-acetyl-alpha-D-glucosamine</name>
        <dbReference type="ChEBI" id="CHEBI:57705"/>
    </ligand>
</feature>
<evidence type="ECO:0000256" key="4">
    <source>
        <dbReference type="ARBA" id="ARBA00022490"/>
    </source>
</evidence>
<dbReference type="InterPro" id="IPR005882">
    <property type="entry name" value="Bifunctional_GlmU"/>
</dbReference>
<evidence type="ECO:0000256" key="17">
    <source>
        <dbReference type="ARBA" id="ARBA00049628"/>
    </source>
</evidence>
<keyword evidence="4 18" id="KW-0963">Cytoplasm</keyword>
<keyword evidence="8 18" id="KW-0677">Repeat</keyword>
<comment type="similarity">
    <text evidence="3 18">In the N-terminal section; belongs to the N-acetylglucosamine-1-phosphate uridyltransferase family.</text>
</comment>
<dbReference type="Gene3D" id="3.90.550.10">
    <property type="entry name" value="Spore Coat Polysaccharide Biosynthesis Protein SpsA, Chain A"/>
    <property type="match status" value="1"/>
</dbReference>
<comment type="catalytic activity">
    <reaction evidence="15 18">
        <text>alpha-D-glucosamine 1-phosphate + acetyl-CoA = N-acetyl-alpha-D-glucosamine 1-phosphate + CoA + H(+)</text>
        <dbReference type="Rhea" id="RHEA:13725"/>
        <dbReference type="ChEBI" id="CHEBI:15378"/>
        <dbReference type="ChEBI" id="CHEBI:57287"/>
        <dbReference type="ChEBI" id="CHEBI:57288"/>
        <dbReference type="ChEBI" id="CHEBI:57776"/>
        <dbReference type="ChEBI" id="CHEBI:58516"/>
        <dbReference type="EC" id="2.3.1.157"/>
    </reaction>
</comment>
<feature type="binding site" evidence="18">
    <location>
        <position position="387"/>
    </location>
    <ligand>
        <name>Mg(2+)</name>
        <dbReference type="ChEBI" id="CHEBI:18420"/>
    </ligand>
</feature>
<dbReference type="Pfam" id="PF00132">
    <property type="entry name" value="Hexapep"/>
    <property type="match status" value="1"/>
</dbReference>
<proteinExistence type="inferred from homology"/>
<keyword evidence="10 18" id="KW-0133">Cell shape</keyword>
<gene>
    <name evidence="18" type="primary">glmU</name>
    <name evidence="22" type="ORF">GCM10009811_21240</name>
</gene>
<feature type="binding site" evidence="18">
    <location>
        <position position="539"/>
    </location>
    <ligand>
        <name>acetyl-CoA</name>
        <dbReference type="ChEBI" id="CHEBI:57288"/>
    </ligand>
</feature>
<feature type="binding site" evidence="18">
    <location>
        <position position="299"/>
    </location>
    <ligand>
        <name>UDP-N-acetyl-alpha-D-glucosamine</name>
        <dbReference type="ChEBI" id="CHEBI:57705"/>
    </ligand>
</feature>
<feature type="binding site" evidence="18">
    <location>
        <begin position="545"/>
        <end position="546"/>
    </location>
    <ligand>
        <name>acetyl-CoA</name>
        <dbReference type="ChEBI" id="CHEBI:57288"/>
    </ligand>
</feature>
<feature type="binding site" evidence="18">
    <location>
        <position position="387"/>
    </location>
    <ligand>
        <name>UDP-N-acetyl-alpha-D-glucosamine</name>
        <dbReference type="ChEBI" id="CHEBI:57705"/>
    </ligand>
</feature>
<dbReference type="SUPFAM" id="SSF51161">
    <property type="entry name" value="Trimeric LpxA-like enzymes"/>
    <property type="match status" value="1"/>
</dbReference>
<keyword evidence="13 18" id="KW-0012">Acyltransferase</keyword>
<keyword evidence="11 18" id="KW-0573">Peptidoglycan synthesis</keyword>
<protein>
    <recommendedName>
        <fullName evidence="18">Bifunctional protein GlmU</fullName>
    </recommendedName>
    <domain>
        <recommendedName>
            <fullName evidence="18">UDP-N-acetylglucosamine pyrophosphorylase</fullName>
            <ecNumber evidence="18">2.7.7.23</ecNumber>
        </recommendedName>
        <alternativeName>
            <fullName evidence="18">N-acetylglucosamine-1-phosphate uridyltransferase</fullName>
        </alternativeName>
    </domain>
    <domain>
        <recommendedName>
            <fullName evidence="18">Glucosamine-1-phosphate N-acetyltransferase</fullName>
            <ecNumber evidence="18">2.3.1.157</ecNumber>
        </recommendedName>
    </domain>
</protein>
<feature type="region of interest" description="Pyrophosphorylase" evidence="18">
    <location>
        <begin position="1"/>
        <end position="389"/>
    </location>
</feature>
<comment type="function">
    <text evidence="17 18">Catalyzes the last two sequential reactions in the de novo biosynthetic pathway for UDP-N-acetylglucosamine (UDP-GlcNAc). The C-terminal domain catalyzes the transfer of acetyl group from acetyl coenzyme A to glucosamine-1-phosphate (GlcN-1-P) to produce N-acetylglucosamine-1-phosphate (GlcNAc-1-P), which is converted into UDP-GlcNAc by the transfer of uridine 5-monophosphate (from uridine 5-triphosphate), a reaction catalyzed by the N-terminal domain.</text>
</comment>
<dbReference type="Gene3D" id="2.160.10.10">
    <property type="entry name" value="Hexapeptide repeat proteins"/>
    <property type="match status" value="1"/>
</dbReference>
<keyword evidence="12 18" id="KW-0511">Multifunctional enzyme</keyword>
<feature type="binding site" evidence="18">
    <location>
        <position position="262"/>
    </location>
    <ligand>
        <name>Mg(2+)</name>
        <dbReference type="ChEBI" id="CHEBI:18420"/>
    </ligand>
</feature>
<feature type="domain" description="MobA-like NTP transferase" evidence="21">
    <location>
        <begin position="161"/>
        <end position="298"/>
    </location>
</feature>
<reference evidence="23" key="1">
    <citation type="journal article" date="2019" name="Int. J. Syst. Evol. Microbiol.">
        <title>The Global Catalogue of Microorganisms (GCM) 10K type strain sequencing project: providing services to taxonomists for standard genome sequencing and annotation.</title>
        <authorList>
            <consortium name="The Broad Institute Genomics Platform"/>
            <consortium name="The Broad Institute Genome Sequencing Center for Infectious Disease"/>
            <person name="Wu L."/>
            <person name="Ma J."/>
        </authorList>
    </citation>
    <scope>NUCLEOTIDE SEQUENCE [LARGE SCALE GENOMIC DNA]</scope>
    <source>
        <strain evidence="23">JCM 15592</strain>
    </source>
</reference>
<feature type="binding site" evidence="18">
    <location>
        <position position="536"/>
    </location>
    <ligand>
        <name>UDP-N-acetyl-alpha-D-glucosamine</name>
        <dbReference type="ChEBI" id="CHEBI:57705"/>
    </ligand>
</feature>
<comment type="similarity">
    <text evidence="2 18">In the C-terminal section; belongs to the transferase hexapeptide repeat family.</text>
</comment>
<dbReference type="InterPro" id="IPR029044">
    <property type="entry name" value="Nucleotide-diphossugar_trans"/>
</dbReference>
<evidence type="ECO:0000256" key="19">
    <source>
        <dbReference type="SAM" id="MobiDB-lite"/>
    </source>
</evidence>
<comment type="pathway">
    <text evidence="18">Bacterial outer membrane biogenesis; LPS lipid A biosynthesis.</text>
</comment>
<evidence type="ECO:0000256" key="13">
    <source>
        <dbReference type="ARBA" id="ARBA00023315"/>
    </source>
</evidence>
<dbReference type="EC" id="2.3.1.157" evidence="18"/>
<dbReference type="CDD" id="cd02540">
    <property type="entry name" value="GT2_GlmU_N_bac"/>
    <property type="match status" value="1"/>
</dbReference>
<feature type="region of interest" description="Disordered" evidence="19">
    <location>
        <begin position="37"/>
        <end position="58"/>
    </location>
</feature>
<evidence type="ECO:0000256" key="18">
    <source>
        <dbReference type="HAMAP-Rule" id="MF_01631"/>
    </source>
</evidence>
<comment type="catalytic activity">
    <reaction evidence="16 18">
        <text>N-acetyl-alpha-D-glucosamine 1-phosphate + UTP + H(+) = UDP-N-acetyl-alpha-D-glucosamine + diphosphate</text>
        <dbReference type="Rhea" id="RHEA:13509"/>
        <dbReference type="ChEBI" id="CHEBI:15378"/>
        <dbReference type="ChEBI" id="CHEBI:33019"/>
        <dbReference type="ChEBI" id="CHEBI:46398"/>
        <dbReference type="ChEBI" id="CHEBI:57705"/>
        <dbReference type="ChEBI" id="CHEBI:57776"/>
        <dbReference type="EC" id="2.7.7.23"/>
    </reaction>
</comment>
<dbReference type="PANTHER" id="PTHR43584">
    <property type="entry name" value="NUCLEOTIDYL TRANSFERASE"/>
    <property type="match status" value="1"/>
</dbReference>
<feature type="binding site" evidence="18">
    <location>
        <position position="231"/>
    </location>
    <ligand>
        <name>UDP-N-acetyl-alpha-D-glucosamine</name>
        <dbReference type="ChEBI" id="CHEBI:57705"/>
    </ligand>
</feature>
<dbReference type="EMBL" id="BAAAPO010000033">
    <property type="protein sequence ID" value="GAA1796750.1"/>
    <property type="molecule type" value="Genomic_DNA"/>
</dbReference>
<feature type="binding site" evidence="18">
    <location>
        <position position="525"/>
    </location>
    <ligand>
        <name>UDP-N-acetyl-alpha-D-glucosamine</name>
        <dbReference type="ChEBI" id="CHEBI:57705"/>
    </ligand>
</feature>
<feature type="region of interest" description="Linker" evidence="18">
    <location>
        <begin position="390"/>
        <end position="410"/>
    </location>
</feature>
<evidence type="ECO:0000256" key="11">
    <source>
        <dbReference type="ARBA" id="ARBA00022984"/>
    </source>
</evidence>
<dbReference type="Proteomes" id="UP001499938">
    <property type="component" value="Unassembled WGS sequence"/>
</dbReference>
<dbReference type="HAMAP" id="MF_01631">
    <property type="entry name" value="GlmU"/>
    <property type="match status" value="1"/>
</dbReference>
<dbReference type="InterPro" id="IPR018357">
    <property type="entry name" value="Hexapep_transf_CS"/>
</dbReference>
<dbReference type="PANTHER" id="PTHR43584:SF3">
    <property type="entry name" value="BIFUNCTIONAL PROTEIN GLMU"/>
    <property type="match status" value="1"/>
</dbReference>
<comment type="pathway">
    <text evidence="18">Nucleotide-sugar biosynthesis; UDP-N-acetyl-alpha-D-glucosamine biosynthesis; N-acetyl-alpha-D-glucosamine 1-phosphate from alpha-D-glucosamine 6-phosphate (route II): step 2/2.</text>
</comment>
<evidence type="ECO:0000256" key="12">
    <source>
        <dbReference type="ARBA" id="ARBA00023268"/>
    </source>
</evidence>
<evidence type="ECO:0000256" key="3">
    <source>
        <dbReference type="ARBA" id="ARBA00007947"/>
    </source>
</evidence>
<dbReference type="NCBIfam" id="NF010932">
    <property type="entry name" value="PRK14352.1"/>
    <property type="match status" value="1"/>
</dbReference>
<name>A0ABP4XYS4_9MICO</name>
<feature type="signal peptide" evidence="20">
    <location>
        <begin position="1"/>
        <end position="29"/>
    </location>
</feature>
<comment type="caution">
    <text evidence="22">The sequence shown here is derived from an EMBL/GenBank/DDBJ whole genome shotgun (WGS) entry which is preliminary data.</text>
</comment>
<feature type="binding site" evidence="18">
    <location>
        <begin position="236"/>
        <end position="237"/>
    </location>
    <ligand>
        <name>UDP-N-acetyl-alpha-D-glucosamine</name>
        <dbReference type="ChEBI" id="CHEBI:57705"/>
    </ligand>
</feature>
<feature type="chain" id="PRO_5046728415" description="Bifunctional protein GlmU" evidence="20">
    <location>
        <begin position="30"/>
        <end position="637"/>
    </location>
</feature>
<keyword evidence="6 18" id="KW-0548">Nucleotidyltransferase</keyword>
<dbReference type="InterPro" id="IPR025877">
    <property type="entry name" value="MobA-like_NTP_Trfase"/>
</dbReference>
<evidence type="ECO:0000313" key="23">
    <source>
        <dbReference type="Proteomes" id="UP001499938"/>
    </source>
</evidence>
<organism evidence="22 23">
    <name type="scientific">Nostocoides veronense</name>
    <dbReference type="NCBI Taxonomy" id="330836"/>
    <lineage>
        <taxon>Bacteria</taxon>
        <taxon>Bacillati</taxon>
        <taxon>Actinomycetota</taxon>
        <taxon>Actinomycetes</taxon>
        <taxon>Micrococcales</taxon>
        <taxon>Intrasporangiaceae</taxon>
        <taxon>Nostocoides</taxon>
    </lineage>
</organism>
<feature type="binding site" evidence="18">
    <location>
        <position position="492"/>
    </location>
    <ligand>
        <name>UDP-N-acetyl-alpha-D-glucosamine</name>
        <dbReference type="ChEBI" id="CHEBI:57705"/>
    </ligand>
</feature>
<evidence type="ECO:0000256" key="2">
    <source>
        <dbReference type="ARBA" id="ARBA00007707"/>
    </source>
</evidence>
<feature type="binding site" evidence="18">
    <location>
        <begin position="164"/>
        <end position="167"/>
    </location>
    <ligand>
        <name>UDP-N-acetyl-alpha-D-glucosamine</name>
        <dbReference type="ChEBI" id="CHEBI:57705"/>
    </ligand>
</feature>
<keyword evidence="23" id="KW-1185">Reference proteome</keyword>
<evidence type="ECO:0000256" key="7">
    <source>
        <dbReference type="ARBA" id="ARBA00022723"/>
    </source>
</evidence>
<dbReference type="NCBIfam" id="TIGR01173">
    <property type="entry name" value="glmU"/>
    <property type="match status" value="1"/>
</dbReference>
<evidence type="ECO:0000256" key="16">
    <source>
        <dbReference type="ARBA" id="ARBA00048493"/>
    </source>
</evidence>
<feature type="binding site" evidence="18">
    <location>
        <position position="564"/>
    </location>
    <ligand>
        <name>acetyl-CoA</name>
        <dbReference type="ChEBI" id="CHEBI:57288"/>
    </ligand>
</feature>
<dbReference type="EC" id="2.7.7.23" evidence="18"/>
<evidence type="ECO:0000256" key="8">
    <source>
        <dbReference type="ARBA" id="ARBA00022737"/>
    </source>
</evidence>
<keyword evidence="7 18" id="KW-0479">Metal-binding</keyword>
<feature type="region of interest" description="N-acetyltransferase" evidence="18">
    <location>
        <begin position="411"/>
        <end position="637"/>
    </location>
</feature>
<comment type="cofactor">
    <cofactor evidence="18">
        <name>Mg(2+)</name>
        <dbReference type="ChEBI" id="CHEBI:18420"/>
    </cofactor>
    <text evidence="18">Binds 1 Mg(2+) ion per subunit.</text>
</comment>
<dbReference type="Pfam" id="PF12804">
    <property type="entry name" value="NTP_transf_3"/>
    <property type="match status" value="1"/>
</dbReference>
<feature type="binding site" evidence="18">
    <location>
        <position position="314"/>
    </location>
    <ligand>
        <name>UDP-N-acetyl-alpha-D-glucosamine</name>
        <dbReference type="ChEBI" id="CHEBI:57705"/>
    </ligand>
</feature>
<accession>A0ABP4XYS4</accession>
<evidence type="ECO:0000256" key="6">
    <source>
        <dbReference type="ARBA" id="ARBA00022695"/>
    </source>
</evidence>
<dbReference type="InterPro" id="IPR050065">
    <property type="entry name" value="GlmU-like"/>
</dbReference>
<evidence type="ECO:0000313" key="22">
    <source>
        <dbReference type="EMBL" id="GAA1796750.1"/>
    </source>
</evidence>
<keyword evidence="20" id="KW-0732">Signal</keyword>
<sequence>MGRHARRRFPWALVSALAVVALIAGLAFAMANRKSDPAKANKTTTATGTRSTTSSGEATQECADLRLAVAPQIAPLVADLVRADGAVCGKVTVEPTLSADYVFATAMWSVAPQPPKWPGRSRWVGAVSGSRGARHTMGRLPDIPESVGSRVLVSDRHPAAVIILAAGEGTRMKSATPKVLHAICGRTLVGHAIAAARATRPEHLSVVVRHQRDLVAAHIAQVDPDALIADQDEIKGTGRATECGMDVLPEGLTGTVLVTYGDVPLLTGETLQELVDRHTDSGSVVTVLTGVTDKPAGYGRIVRDADGAVAAIVEHKDATPEQLLIQEINSGIYAFDAEVLRSALTRVTTENAQQEKYLTDVLEIARRDGGTVSAYRIDDWWQTEGVNDKVQLAALGRELNARVTEKWMRAGVTIVDPNSTWIDVDVTIGADTTIRPGSQLLGATTIGTGAIIGPEVTIRDSEIGDGAHVRRAEVELAVVGAGAVVGPYSYLRAGTELGPKGKIGGFVETKNATIGAGAKVPHLTYCGDATIGEGANIGAGTIFANYDGVTKSHTRIGKQSFVGSSSVIVAPVTVADGAYVAAGSALVNDVGPGEIAVARGRQRNIAGWVARARAGTKTAAAAAAALEEQIIETEPGS</sequence>
<keyword evidence="14 18" id="KW-0961">Cell wall biogenesis/degradation</keyword>